<dbReference type="EMBL" id="JADBJN010000004">
    <property type="protein sequence ID" value="KAG5667239.1"/>
    <property type="molecule type" value="Genomic_DNA"/>
</dbReference>
<reference evidence="1" key="1">
    <citation type="submission" date="2021-03" db="EMBL/GenBank/DDBJ databases">
        <title>Chromosome level genome of the anhydrobiotic midge Polypedilum vanderplanki.</title>
        <authorList>
            <person name="Yoshida Y."/>
            <person name="Kikawada T."/>
            <person name="Gusev O."/>
        </authorList>
    </citation>
    <scope>NUCLEOTIDE SEQUENCE</scope>
    <source>
        <strain evidence="1">NIAS01</strain>
        <tissue evidence="1">Whole body or cell culture</tissue>
    </source>
</reference>
<evidence type="ECO:0000313" key="1">
    <source>
        <dbReference type="EMBL" id="KAG5667239.1"/>
    </source>
</evidence>
<dbReference type="PANTHER" id="PTHR31649:SF10">
    <property type="entry name" value="IP19903P-RELATED"/>
    <property type="match status" value="1"/>
</dbReference>
<organism evidence="1 2">
    <name type="scientific">Polypedilum vanderplanki</name>
    <name type="common">Sleeping chironomid midge</name>
    <dbReference type="NCBI Taxonomy" id="319348"/>
    <lineage>
        <taxon>Eukaryota</taxon>
        <taxon>Metazoa</taxon>
        <taxon>Ecdysozoa</taxon>
        <taxon>Arthropoda</taxon>
        <taxon>Hexapoda</taxon>
        <taxon>Insecta</taxon>
        <taxon>Pterygota</taxon>
        <taxon>Neoptera</taxon>
        <taxon>Endopterygota</taxon>
        <taxon>Diptera</taxon>
        <taxon>Nematocera</taxon>
        <taxon>Chironomoidea</taxon>
        <taxon>Chironomidae</taxon>
        <taxon>Chironominae</taxon>
        <taxon>Polypedilum</taxon>
        <taxon>Polypedilum</taxon>
    </lineage>
</organism>
<accession>A0A9J6BC58</accession>
<gene>
    <name evidence="1" type="ORF">PVAND_015229</name>
</gene>
<dbReference type="PANTHER" id="PTHR31649">
    <property type="entry name" value="AGAP009604-PA"/>
    <property type="match status" value="1"/>
</dbReference>
<dbReference type="SMART" id="SM00696">
    <property type="entry name" value="DM9"/>
    <property type="match status" value="1"/>
</dbReference>
<dbReference type="AlphaFoldDB" id="A0A9J6BC58"/>
<name>A0A9J6BC58_POLVA</name>
<comment type="caution">
    <text evidence="1">The sequence shown here is derived from an EMBL/GenBank/DDBJ whole genome shotgun (WGS) entry which is preliminary data.</text>
</comment>
<dbReference type="Proteomes" id="UP001107558">
    <property type="component" value="Chromosome 4"/>
</dbReference>
<protein>
    <submittedName>
        <fullName evidence="1">Uncharacterized protein</fullName>
    </submittedName>
</protein>
<proteinExistence type="predicted"/>
<dbReference type="Pfam" id="PF11901">
    <property type="entry name" value="DM9"/>
    <property type="match status" value="2"/>
</dbReference>
<sequence>MQGKFFISLFVANKFYRYYLDDEPAEYGFFAGYYAPGKEAYIGLSIFANMAYQINRLQLDPPGVQLFNAAGPGIFSNDSKTIWYLYHNRRHKYKWVNSSDAKAEPFAIEIGSEQSGFELYIGRIKKENLVMVGVVVPFGGIMFYADENGISHSTTSGYQVLTCRSKRRETKIPIPKLIVSPTSNVDDPSGCVNNWQPYNNDDAPNKNGVSAGFYDCNNAAYVGKGKSLGIFIPGRIQTTTPTGLFLNSGGKEIIMKNGTYYLVDNPNYTYRWGRFDNKLPENAVYVRNDVGNFHMPIARVKVNGRMKIGRMIFPAAGIANDDGIDQFHTNSEILVCDPWPKYKCAQQWKKLNANISVDGFSVDSTSFIGRGTRKCINGCDYGLGKIQSGSNGVNYLDDLTATAVFDNSSNVEYLVKNPSDTYKWQPSRNGVKVVNALELHKKGHRPFYIGMTRINDNVVVGKVRPGDGLFFIDPVTGKQQSTSSYEVLTCTSPDASNGEYEEEKGHRPFYIGMTRINDNVVVGKVRPGDGLFFIDPVNGKQQSTSSYEVLTCTSPDASNGEYEEKSDADWFGSFGCPVRKEWNFTERRCVCRDEFRGVFAASGAKWNEETCSYI</sequence>
<dbReference type="InterPro" id="IPR006616">
    <property type="entry name" value="DM9_repeat"/>
</dbReference>
<evidence type="ECO:0000313" key="2">
    <source>
        <dbReference type="Proteomes" id="UP001107558"/>
    </source>
</evidence>
<dbReference type="OrthoDB" id="2148895at2759"/>
<keyword evidence="2" id="KW-1185">Reference proteome</keyword>